<proteinExistence type="predicted"/>
<dbReference type="AlphaFoldDB" id="A0A8H7E5Y2"/>
<protein>
    <submittedName>
        <fullName evidence="1">Uncharacterized protein</fullName>
    </submittedName>
</protein>
<name>A0A8H7E5Y2_9EURO</name>
<accession>A0A8H7E5Y2</accession>
<evidence type="ECO:0000313" key="2">
    <source>
        <dbReference type="Proteomes" id="UP000606974"/>
    </source>
</evidence>
<gene>
    <name evidence="1" type="ORF">GJ744_007536</name>
</gene>
<comment type="caution">
    <text evidence="1">The sequence shown here is derived from an EMBL/GenBank/DDBJ whole genome shotgun (WGS) entry which is preliminary data.</text>
</comment>
<reference evidence="1" key="1">
    <citation type="submission" date="2020-02" db="EMBL/GenBank/DDBJ databases">
        <authorList>
            <person name="Palmer J.M."/>
        </authorList>
    </citation>
    <scope>NUCLEOTIDE SEQUENCE</scope>
    <source>
        <strain evidence="1">EPUS1.4</strain>
        <tissue evidence="1">Thallus</tissue>
    </source>
</reference>
<dbReference type="EMBL" id="JAACFV010000038">
    <property type="protein sequence ID" value="KAF7509665.1"/>
    <property type="molecule type" value="Genomic_DNA"/>
</dbReference>
<keyword evidence="2" id="KW-1185">Reference proteome</keyword>
<dbReference type="Proteomes" id="UP000606974">
    <property type="component" value="Unassembled WGS sequence"/>
</dbReference>
<sequence length="57" mass="6600">MHERLRMQHTDLLLRAIRNTLEDFSMEVLCEIAAAVLIRAVNDQDSEATTLRHHCNP</sequence>
<organism evidence="1 2">
    <name type="scientific">Endocarpon pusillum</name>
    <dbReference type="NCBI Taxonomy" id="364733"/>
    <lineage>
        <taxon>Eukaryota</taxon>
        <taxon>Fungi</taxon>
        <taxon>Dikarya</taxon>
        <taxon>Ascomycota</taxon>
        <taxon>Pezizomycotina</taxon>
        <taxon>Eurotiomycetes</taxon>
        <taxon>Chaetothyriomycetidae</taxon>
        <taxon>Verrucariales</taxon>
        <taxon>Verrucariaceae</taxon>
        <taxon>Endocarpon</taxon>
    </lineage>
</organism>
<evidence type="ECO:0000313" key="1">
    <source>
        <dbReference type="EMBL" id="KAF7509665.1"/>
    </source>
</evidence>